<keyword evidence="2" id="KW-1185">Reference proteome</keyword>
<dbReference type="EMBL" id="JAPDRQ010000014">
    <property type="protein sequence ID" value="KAJ9662637.1"/>
    <property type="molecule type" value="Genomic_DNA"/>
</dbReference>
<evidence type="ECO:0000313" key="2">
    <source>
        <dbReference type="Proteomes" id="UP001172386"/>
    </source>
</evidence>
<sequence>MDSLLDAVKKKKPPPPPPARPETKSSTQSVPPNATVLSKRGLGWPWDQPESHFQLFFPPNLPDTPRASQQIAQSKVSWLLNWELWVPGGLPKSVEWVPCVRTASQVQDIIPFLTDIRSKGTMVKHLLGFNEPEIASQANLSADQAARLWRDYLLTAKSQLCLRLGSPGMCSDTALCVPWLDEFFASFLPAERDDVGNSLQEGIAGSGVDFLVLHWYGSSVVEMIKFLETLHKRYGLPIWLNEFACSRMGAHDEESTATEVSDFLKQTIPWLDATPWIERYAYFGNAQGQDVGDWVGKTNNFIEHRRGADKTNGFALSDIGSLYLQL</sequence>
<protein>
    <submittedName>
        <fullName evidence="1">Uncharacterized protein</fullName>
    </submittedName>
</protein>
<comment type="caution">
    <text evidence="1">The sequence shown here is derived from an EMBL/GenBank/DDBJ whole genome shotgun (WGS) entry which is preliminary data.</text>
</comment>
<proteinExistence type="predicted"/>
<name>A0ACC3AHJ5_9EURO</name>
<gene>
    <name evidence="1" type="ORF">H2198_001309</name>
</gene>
<dbReference type="Proteomes" id="UP001172386">
    <property type="component" value="Unassembled WGS sequence"/>
</dbReference>
<reference evidence="1" key="1">
    <citation type="submission" date="2022-10" db="EMBL/GenBank/DDBJ databases">
        <title>Culturing micro-colonial fungi from biological soil crusts in the Mojave desert and describing Neophaeococcomyces mojavensis, and introducing the new genera and species Taxawa tesnikishii.</title>
        <authorList>
            <person name="Kurbessoian T."/>
            <person name="Stajich J.E."/>
        </authorList>
    </citation>
    <scope>NUCLEOTIDE SEQUENCE</scope>
    <source>
        <strain evidence="1">JES_112</strain>
    </source>
</reference>
<evidence type="ECO:0000313" key="1">
    <source>
        <dbReference type="EMBL" id="KAJ9662637.1"/>
    </source>
</evidence>
<organism evidence="1 2">
    <name type="scientific">Neophaeococcomyces mojaviensis</name>
    <dbReference type="NCBI Taxonomy" id="3383035"/>
    <lineage>
        <taxon>Eukaryota</taxon>
        <taxon>Fungi</taxon>
        <taxon>Dikarya</taxon>
        <taxon>Ascomycota</taxon>
        <taxon>Pezizomycotina</taxon>
        <taxon>Eurotiomycetes</taxon>
        <taxon>Chaetothyriomycetidae</taxon>
        <taxon>Chaetothyriales</taxon>
        <taxon>Chaetothyriales incertae sedis</taxon>
        <taxon>Neophaeococcomyces</taxon>
    </lineage>
</organism>
<accession>A0ACC3AHJ5</accession>